<dbReference type="EMBL" id="HBEZ01014069">
    <property type="protein sequence ID" value="CAD8630097.1"/>
    <property type="molecule type" value="Transcribed_RNA"/>
</dbReference>
<feature type="domain" description="Thioredoxin" evidence="3">
    <location>
        <begin position="135"/>
        <end position="246"/>
    </location>
</feature>
<dbReference type="InterPro" id="IPR036249">
    <property type="entry name" value="Thioredoxin-like_sf"/>
</dbReference>
<keyword evidence="1" id="KW-1015">Disulfide bond</keyword>
<evidence type="ECO:0000313" key="4">
    <source>
        <dbReference type="EMBL" id="CAD8630096.1"/>
    </source>
</evidence>
<name>A0A6T7WGS0_9CRYP</name>
<dbReference type="AlphaFoldDB" id="A0A6T7WGS0"/>
<dbReference type="PANTHER" id="PTHR46115">
    <property type="entry name" value="THIOREDOXIN-LIKE PROTEIN 1"/>
    <property type="match status" value="1"/>
</dbReference>
<dbReference type="EMBL" id="HBEZ01014068">
    <property type="protein sequence ID" value="CAD8630096.1"/>
    <property type="molecule type" value="Transcribed_RNA"/>
</dbReference>
<keyword evidence="2" id="KW-0732">Signal</keyword>
<accession>A0A6T7WGS0</accession>
<dbReference type="InterPro" id="IPR013766">
    <property type="entry name" value="Thioredoxin_domain"/>
</dbReference>
<dbReference type="PROSITE" id="PS00194">
    <property type="entry name" value="THIOREDOXIN_1"/>
    <property type="match status" value="1"/>
</dbReference>
<organism evidence="4">
    <name type="scientific">Cryptomonas curvata</name>
    <dbReference type="NCBI Taxonomy" id="233186"/>
    <lineage>
        <taxon>Eukaryota</taxon>
        <taxon>Cryptophyceae</taxon>
        <taxon>Cryptomonadales</taxon>
        <taxon>Cryptomonadaceae</taxon>
        <taxon>Cryptomonas</taxon>
    </lineage>
</organism>
<feature type="signal peptide" evidence="2">
    <location>
        <begin position="1"/>
        <end position="23"/>
    </location>
</feature>
<evidence type="ECO:0000259" key="3">
    <source>
        <dbReference type="PROSITE" id="PS51352"/>
    </source>
</evidence>
<dbReference type="FunFam" id="3.40.30.10:FF:000245">
    <property type="entry name" value="Thioredoxin"/>
    <property type="match status" value="1"/>
</dbReference>
<proteinExistence type="predicted"/>
<dbReference type="PROSITE" id="PS51352">
    <property type="entry name" value="THIOREDOXIN_2"/>
    <property type="match status" value="1"/>
</dbReference>
<sequence length="253" mass="27250">MKANSFSAILILCLISAVQQSSSLYHSEGCKLLSLRGGSASASVTGGNDLLKAGAQRRAQLAKKAEPKENLGLVGSIVKGISSVTNRIGITGSTTRVVGGKIVVTRNPIQQLTSLIYAIIHGIFIFFKSFVVPMKVKGDGSLDMIATKEEFDAALKEAGSKLVVVDFTASWCGPCQQIAPVFKGLAQEFKDVVFLKVDVDENKETAEHCGVTSMPTFQFYRSGSKLDEFSGADEDRLRSKITNNNYKAAFRTK</sequence>
<dbReference type="Pfam" id="PF00085">
    <property type="entry name" value="Thioredoxin"/>
    <property type="match status" value="1"/>
</dbReference>
<evidence type="ECO:0000256" key="1">
    <source>
        <dbReference type="ARBA" id="ARBA00023157"/>
    </source>
</evidence>
<dbReference type="Gene3D" id="3.40.30.10">
    <property type="entry name" value="Glutaredoxin"/>
    <property type="match status" value="1"/>
</dbReference>
<evidence type="ECO:0000313" key="5">
    <source>
        <dbReference type="EMBL" id="CAD8630097.1"/>
    </source>
</evidence>
<reference evidence="4" key="1">
    <citation type="submission" date="2021-01" db="EMBL/GenBank/DDBJ databases">
        <authorList>
            <person name="Corre E."/>
            <person name="Pelletier E."/>
            <person name="Niang G."/>
            <person name="Scheremetjew M."/>
            <person name="Finn R."/>
            <person name="Kale V."/>
            <person name="Holt S."/>
            <person name="Cochrane G."/>
            <person name="Meng A."/>
            <person name="Brown T."/>
            <person name="Cohen L."/>
        </authorList>
    </citation>
    <scope>NUCLEOTIDE SEQUENCE</scope>
    <source>
        <strain evidence="4">CCAP979/52</strain>
    </source>
</reference>
<feature type="chain" id="PRO_5035676796" description="Thioredoxin domain-containing protein" evidence="2">
    <location>
        <begin position="24"/>
        <end position="253"/>
    </location>
</feature>
<evidence type="ECO:0000256" key="2">
    <source>
        <dbReference type="SAM" id="SignalP"/>
    </source>
</evidence>
<dbReference type="CDD" id="cd02947">
    <property type="entry name" value="TRX_family"/>
    <property type="match status" value="1"/>
</dbReference>
<dbReference type="InterPro" id="IPR017937">
    <property type="entry name" value="Thioredoxin_CS"/>
</dbReference>
<dbReference type="SUPFAM" id="SSF52833">
    <property type="entry name" value="Thioredoxin-like"/>
    <property type="match status" value="1"/>
</dbReference>
<dbReference type="PRINTS" id="PR00421">
    <property type="entry name" value="THIOREDOXIN"/>
</dbReference>
<protein>
    <recommendedName>
        <fullName evidence="3">Thioredoxin domain-containing protein</fullName>
    </recommendedName>
</protein>
<gene>
    <name evidence="4" type="ORF">CCUR1050_LOCUS7775</name>
    <name evidence="5" type="ORF">CCUR1050_LOCUS7776</name>
</gene>